<dbReference type="PANTHER" id="PTHR12789:SF0">
    <property type="entry name" value="DENSITY-REGULATED PROTEIN"/>
    <property type="match status" value="1"/>
</dbReference>
<dbReference type="GO" id="GO:0003743">
    <property type="term" value="F:translation initiation factor activity"/>
    <property type="evidence" value="ECO:0007669"/>
    <property type="project" value="UniProtKB-KW"/>
</dbReference>
<dbReference type="HOGENOM" id="CLU_082805_6_1_2"/>
<protein>
    <submittedName>
        <fullName evidence="5">Translation initiation factor Sui1</fullName>
    </submittedName>
</protein>
<dbReference type="InParanoid" id="I3TCS6"/>
<dbReference type="InterPro" id="IPR005872">
    <property type="entry name" value="SUI1_arc_bac"/>
</dbReference>
<dbReference type="GO" id="GO:0003729">
    <property type="term" value="F:mRNA binding"/>
    <property type="evidence" value="ECO:0007669"/>
    <property type="project" value="TreeGrafter"/>
</dbReference>
<name>I3TCS6_THEC1</name>
<evidence type="ECO:0000256" key="3">
    <source>
        <dbReference type="ARBA" id="ARBA00022917"/>
    </source>
</evidence>
<feature type="domain" description="SUI1" evidence="4">
    <location>
        <begin position="26"/>
        <end position="93"/>
    </location>
</feature>
<evidence type="ECO:0000259" key="4">
    <source>
        <dbReference type="PROSITE" id="PS50296"/>
    </source>
</evidence>
<keyword evidence="2" id="KW-0810">Translation regulation</keyword>
<dbReference type="GO" id="GO:0001731">
    <property type="term" value="P:formation of translation preinitiation complex"/>
    <property type="evidence" value="ECO:0007669"/>
    <property type="project" value="TreeGrafter"/>
</dbReference>
<dbReference type="Pfam" id="PF01253">
    <property type="entry name" value="SUI1"/>
    <property type="match status" value="1"/>
</dbReference>
<dbReference type="NCBIfam" id="NF002096">
    <property type="entry name" value="PRK00939.1"/>
    <property type="match status" value="1"/>
</dbReference>
<dbReference type="SUPFAM" id="SSF55159">
    <property type="entry name" value="eIF1-like"/>
    <property type="match status" value="1"/>
</dbReference>
<dbReference type="AlphaFoldDB" id="I3TCS6"/>
<proteinExistence type="inferred from homology"/>
<dbReference type="KEGG" id="thg:TCELL_0139"/>
<dbReference type="GO" id="GO:0002188">
    <property type="term" value="P:translation reinitiation"/>
    <property type="evidence" value="ECO:0007669"/>
    <property type="project" value="TreeGrafter"/>
</dbReference>
<organism evidence="5 6">
    <name type="scientific">Thermogladius calderae (strain DSM 22663 / VKM B-2946 / 1633)</name>
    <dbReference type="NCBI Taxonomy" id="1184251"/>
    <lineage>
        <taxon>Archaea</taxon>
        <taxon>Thermoproteota</taxon>
        <taxon>Thermoprotei</taxon>
        <taxon>Desulfurococcales</taxon>
        <taxon>Desulfurococcaceae</taxon>
        <taxon>Thermogladius</taxon>
    </lineage>
</organism>
<evidence type="ECO:0000313" key="5">
    <source>
        <dbReference type="EMBL" id="AFK50564.1"/>
    </source>
</evidence>
<dbReference type="GeneID" id="13012418"/>
<reference evidence="5 6" key="1">
    <citation type="journal article" date="2012" name="J. Bacteriol.">
        <title>Complete genome sequence of the hyperthermophilic cellulolytic Crenarchaeon 'Thermogladius cellulolyticus' 1633.</title>
        <authorList>
            <person name="Mardanov A.V."/>
            <person name="Kochetkova T.V."/>
            <person name="Beletsky A.V."/>
            <person name="Bonch-Osmolovskaya E.A."/>
            <person name="Ravin N.V."/>
            <person name="Skryabin K.G."/>
        </authorList>
    </citation>
    <scope>NUCLEOTIDE SEQUENCE [LARGE SCALE GENOMIC DNA]</scope>
    <source>
        <strain evidence="6">DSM 22663 / VKM B-2946 / 1633</strain>
    </source>
</reference>
<dbReference type="RefSeq" id="WP_014736815.1">
    <property type="nucleotide sequence ID" value="NC_017954.1"/>
</dbReference>
<accession>I3TCS6</accession>
<dbReference type="Gene3D" id="3.30.780.10">
    <property type="entry name" value="SUI1-like domain"/>
    <property type="match status" value="1"/>
</dbReference>
<sequence>MVAKELDCGGLPPEICEQLGREEQIIKIRVDMRKFGKAVTVIEGLPQEKDVLKSIAKTLKTKLAAGGTYRDDGVIELQGDHRHRVKEILVNEFGFPPENVIIID</sequence>
<dbReference type="STRING" id="1184251.TCELL_0139"/>
<dbReference type="OrthoDB" id="11182at2157"/>
<dbReference type="Proteomes" id="UP000005270">
    <property type="component" value="Chromosome"/>
</dbReference>
<gene>
    <name evidence="5" type="ordered locus">TCELL_0139</name>
</gene>
<evidence type="ECO:0000313" key="6">
    <source>
        <dbReference type="Proteomes" id="UP000005270"/>
    </source>
</evidence>
<dbReference type="eggNOG" id="arCOG04223">
    <property type="taxonomic scope" value="Archaea"/>
</dbReference>
<dbReference type="InterPro" id="IPR001950">
    <property type="entry name" value="SUI1"/>
</dbReference>
<dbReference type="InterPro" id="IPR050318">
    <property type="entry name" value="DENR/SUI1_TIF"/>
</dbReference>
<dbReference type="InterPro" id="IPR036877">
    <property type="entry name" value="SUI1_dom_sf"/>
</dbReference>
<keyword evidence="5" id="KW-0396">Initiation factor</keyword>
<evidence type="ECO:0000256" key="1">
    <source>
        <dbReference type="ARBA" id="ARBA00005422"/>
    </source>
</evidence>
<dbReference type="PANTHER" id="PTHR12789">
    <property type="entry name" value="DENSITY-REGULATED PROTEIN HOMOLOG"/>
    <property type="match status" value="1"/>
</dbReference>
<evidence type="ECO:0000256" key="2">
    <source>
        <dbReference type="ARBA" id="ARBA00022845"/>
    </source>
</evidence>
<dbReference type="GO" id="GO:0006417">
    <property type="term" value="P:regulation of translation"/>
    <property type="evidence" value="ECO:0007669"/>
    <property type="project" value="UniProtKB-KW"/>
</dbReference>
<comment type="similarity">
    <text evidence="1">Belongs to the SUI1 family.</text>
</comment>
<keyword evidence="6" id="KW-1185">Reference proteome</keyword>
<dbReference type="EMBL" id="CP003531">
    <property type="protein sequence ID" value="AFK50564.1"/>
    <property type="molecule type" value="Genomic_DNA"/>
</dbReference>
<keyword evidence="3" id="KW-0648">Protein biosynthesis</keyword>
<dbReference type="CDD" id="cd11567">
    <property type="entry name" value="YciH_like"/>
    <property type="match status" value="1"/>
</dbReference>
<dbReference type="PROSITE" id="PS50296">
    <property type="entry name" value="SUI1"/>
    <property type="match status" value="1"/>
</dbReference>